<dbReference type="RefSeq" id="WP_052589468.1">
    <property type="nucleotide sequence ID" value="NZ_CP011112.1"/>
</dbReference>
<accession>A0A0K1JDX7</accession>
<sequence>MTAAKQIAYGTRWRRVAVMAVPAIGVTISLAAMTKNDVLASAVVFQGTTASVTAGGLTGERAGIGVVEATRSVDGKLTTSKVVRVNLAELKVDGLCVSQKQSIAGVTYTIKVRAGDGKAGTFETVGSRASLDLTRIKGDGDPGINLDGLVQLGVRSESITTTETNGRPDPNPLDAPSGLGWFGIDAGVGQFRNVRGQVYGLTLDQLAKVPGFKLTLHRGDDPCSGDPIPH</sequence>
<keyword evidence="2" id="KW-1185">Reference proteome</keyword>
<dbReference type="KEGG" id="lmoi:VV02_01910"/>
<dbReference type="InterPro" id="IPR046198">
    <property type="entry name" value="DUF6230"/>
</dbReference>
<evidence type="ECO:0000313" key="1">
    <source>
        <dbReference type="EMBL" id="AKU14909.1"/>
    </source>
</evidence>
<name>A0A0K1JDX7_9MICO</name>
<evidence type="ECO:0008006" key="3">
    <source>
        <dbReference type="Google" id="ProtNLM"/>
    </source>
</evidence>
<evidence type="ECO:0000313" key="2">
    <source>
        <dbReference type="Proteomes" id="UP000066480"/>
    </source>
</evidence>
<dbReference type="STRING" id="571913.VV02_01910"/>
<gene>
    <name evidence="1" type="ORF">VV02_01910</name>
</gene>
<reference evidence="1 2" key="1">
    <citation type="submission" date="2015-03" db="EMBL/GenBank/DDBJ databases">
        <title>Luteipulveratus halotolerans sp. nov., a novel actinobacterium (Dermacoccaceae) from Sarawak, Malaysia.</title>
        <authorList>
            <person name="Juboi H."/>
            <person name="Basik A."/>
            <person name="Shamsul S.S."/>
            <person name="Arnold P."/>
            <person name="Schmitt E.K."/>
            <person name="Sanglier J.-J."/>
            <person name="Yeo T."/>
        </authorList>
    </citation>
    <scope>NUCLEOTIDE SEQUENCE [LARGE SCALE GENOMIC DNA]</scope>
    <source>
        <strain evidence="1 2">MN07-A0370</strain>
    </source>
</reference>
<dbReference type="Proteomes" id="UP000066480">
    <property type="component" value="Chromosome"/>
</dbReference>
<dbReference type="AlphaFoldDB" id="A0A0K1JDX7"/>
<protein>
    <recommendedName>
        <fullName evidence="3">Cholesterol esterase</fullName>
    </recommendedName>
</protein>
<proteinExistence type="predicted"/>
<dbReference type="OrthoDB" id="5142680at2"/>
<dbReference type="Pfam" id="PF19741">
    <property type="entry name" value="DUF6230"/>
    <property type="match status" value="1"/>
</dbReference>
<dbReference type="EMBL" id="CP011112">
    <property type="protein sequence ID" value="AKU14909.1"/>
    <property type="molecule type" value="Genomic_DNA"/>
</dbReference>
<organism evidence="1 2">
    <name type="scientific">Luteipulveratus mongoliensis</name>
    <dbReference type="NCBI Taxonomy" id="571913"/>
    <lineage>
        <taxon>Bacteria</taxon>
        <taxon>Bacillati</taxon>
        <taxon>Actinomycetota</taxon>
        <taxon>Actinomycetes</taxon>
        <taxon>Micrococcales</taxon>
        <taxon>Dermacoccaceae</taxon>
        <taxon>Luteipulveratus</taxon>
    </lineage>
</organism>